<gene>
    <name evidence="8" type="ORF">G4Y79_03120</name>
</gene>
<accession>A0A7S8EAJ9</accession>
<dbReference type="PANTHER" id="PTHR46566:SF5">
    <property type="entry name" value="1-PHOSPHOFRUCTOKINASE"/>
    <property type="match status" value="1"/>
</dbReference>
<dbReference type="GO" id="GO:0005524">
    <property type="term" value="F:ATP binding"/>
    <property type="evidence" value="ECO:0007669"/>
    <property type="project" value="UniProtKB-KW"/>
</dbReference>
<dbReference type="Pfam" id="PF00294">
    <property type="entry name" value="PfkB"/>
    <property type="match status" value="1"/>
</dbReference>
<evidence type="ECO:0000256" key="2">
    <source>
        <dbReference type="ARBA" id="ARBA00022679"/>
    </source>
</evidence>
<dbReference type="Proteomes" id="UP000594468">
    <property type="component" value="Chromosome"/>
</dbReference>
<dbReference type="RefSeq" id="WP_195171454.1">
    <property type="nucleotide sequence ID" value="NZ_CP062983.1"/>
</dbReference>
<dbReference type="PANTHER" id="PTHR46566">
    <property type="entry name" value="1-PHOSPHOFRUCTOKINASE-RELATED"/>
    <property type="match status" value="1"/>
</dbReference>
<dbReference type="GO" id="GO:0005829">
    <property type="term" value="C:cytosol"/>
    <property type="evidence" value="ECO:0007669"/>
    <property type="project" value="TreeGrafter"/>
</dbReference>
<dbReference type="PROSITE" id="PS00583">
    <property type="entry name" value="PFKB_KINASES_1"/>
    <property type="match status" value="1"/>
</dbReference>
<dbReference type="PRINTS" id="PR00990">
    <property type="entry name" value="RIBOKINASE"/>
</dbReference>
<dbReference type="SUPFAM" id="SSF53613">
    <property type="entry name" value="Ribokinase-like"/>
    <property type="match status" value="1"/>
</dbReference>
<comment type="similarity">
    <text evidence="1">Belongs to the carbohydrate kinase PfkB family.</text>
</comment>
<dbReference type="InterPro" id="IPR029056">
    <property type="entry name" value="Ribokinase-like"/>
</dbReference>
<organism evidence="8 9">
    <name type="scientific">Phototrophicus methaneseepsis</name>
    <dbReference type="NCBI Taxonomy" id="2710758"/>
    <lineage>
        <taxon>Bacteria</taxon>
        <taxon>Bacillati</taxon>
        <taxon>Chloroflexota</taxon>
        <taxon>Candidatus Thermofontia</taxon>
        <taxon>Phototrophicales</taxon>
        <taxon>Phototrophicaceae</taxon>
        <taxon>Phototrophicus</taxon>
    </lineage>
</organism>
<proteinExistence type="inferred from homology"/>
<evidence type="ECO:0000256" key="6">
    <source>
        <dbReference type="PIRNR" id="PIRNR000535"/>
    </source>
</evidence>
<dbReference type="InterPro" id="IPR011611">
    <property type="entry name" value="PfkB_dom"/>
</dbReference>
<evidence type="ECO:0000256" key="5">
    <source>
        <dbReference type="ARBA" id="ARBA00022840"/>
    </source>
</evidence>
<dbReference type="InterPro" id="IPR017583">
    <property type="entry name" value="Tagatose/fructose_Pkinase"/>
</dbReference>
<sequence>MIICVTSNVAIDHTMTVPDYGLGGVFRPQSLLVVAGGKGINVARAIKTLGGEPLCAGFLGGYSGQSAAHMLNEEGLQAHWTQLQQGETRTCVILVDPQREQTSVINQAGPQVTDEDWQHLRDDLNAISTSAQYICFCGSLPPGTTEAAFRETLTELVQHGNAVWVDGSGLALQIAAAVPGVHLKINDEEAGSYLHMPVEHVEDVLKAGGALYEQTGASVIITMGARGAIYIDAQQRLLVRPPQVEVVSAVGSGDSFLAGWLHQLEAGKTPAEALLYAVSVGAANALSVGGAQFSITDVDDLLPQAQLQKL</sequence>
<name>A0A7S8EAJ9_9CHLR</name>
<evidence type="ECO:0000259" key="7">
    <source>
        <dbReference type="Pfam" id="PF00294"/>
    </source>
</evidence>
<evidence type="ECO:0000313" key="9">
    <source>
        <dbReference type="Proteomes" id="UP000594468"/>
    </source>
</evidence>
<dbReference type="EMBL" id="CP062983">
    <property type="protein sequence ID" value="QPC83387.1"/>
    <property type="molecule type" value="Genomic_DNA"/>
</dbReference>
<dbReference type="Gene3D" id="3.40.1190.20">
    <property type="match status" value="1"/>
</dbReference>
<dbReference type="InterPro" id="IPR002139">
    <property type="entry name" value="Ribo/fructo_kinase"/>
</dbReference>
<keyword evidence="5" id="KW-0067">ATP-binding</keyword>
<dbReference type="CDD" id="cd01164">
    <property type="entry name" value="FruK_PfkB_like"/>
    <property type="match status" value="1"/>
</dbReference>
<keyword evidence="2 6" id="KW-0808">Transferase</keyword>
<evidence type="ECO:0000256" key="1">
    <source>
        <dbReference type="ARBA" id="ARBA00010688"/>
    </source>
</evidence>
<feature type="domain" description="Carbohydrate kinase PfkB" evidence="7">
    <location>
        <begin position="6"/>
        <end position="291"/>
    </location>
</feature>
<dbReference type="KEGG" id="pmet:G4Y79_03120"/>
<evidence type="ECO:0000313" key="8">
    <source>
        <dbReference type="EMBL" id="QPC83387.1"/>
    </source>
</evidence>
<dbReference type="InterPro" id="IPR002173">
    <property type="entry name" value="Carboh/pur_kinase_PfkB_CS"/>
</dbReference>
<evidence type="ECO:0000256" key="4">
    <source>
        <dbReference type="ARBA" id="ARBA00022777"/>
    </source>
</evidence>
<dbReference type="EC" id="2.7.1.-" evidence="8"/>
<dbReference type="PIRSF" id="PIRSF000535">
    <property type="entry name" value="1PFK/6PFK/LacC"/>
    <property type="match status" value="1"/>
</dbReference>
<dbReference type="AlphaFoldDB" id="A0A7S8EAJ9"/>
<keyword evidence="9" id="KW-1185">Reference proteome</keyword>
<keyword evidence="4 8" id="KW-0418">Kinase</keyword>
<keyword evidence="3" id="KW-0547">Nucleotide-binding</keyword>
<dbReference type="NCBIfam" id="TIGR03168">
    <property type="entry name" value="1-PFK"/>
    <property type="match status" value="1"/>
</dbReference>
<dbReference type="GO" id="GO:0008443">
    <property type="term" value="F:phosphofructokinase activity"/>
    <property type="evidence" value="ECO:0007669"/>
    <property type="project" value="TreeGrafter"/>
</dbReference>
<reference evidence="8 9" key="1">
    <citation type="submission" date="2020-02" db="EMBL/GenBank/DDBJ databases">
        <authorList>
            <person name="Zheng R.K."/>
            <person name="Sun C.M."/>
        </authorList>
    </citation>
    <scope>NUCLEOTIDE SEQUENCE [LARGE SCALE GENOMIC DNA]</scope>
    <source>
        <strain evidence="9">rifampicinis</strain>
    </source>
</reference>
<evidence type="ECO:0000256" key="3">
    <source>
        <dbReference type="ARBA" id="ARBA00022741"/>
    </source>
</evidence>
<protein>
    <submittedName>
        <fullName evidence="8">Hexose kinase</fullName>
        <ecNumber evidence="8">2.7.1.-</ecNumber>
    </submittedName>
</protein>